<dbReference type="EMBL" id="PCTA01000019">
    <property type="protein sequence ID" value="PIP61674.1"/>
    <property type="molecule type" value="Genomic_DNA"/>
</dbReference>
<dbReference type="Proteomes" id="UP000231246">
    <property type="component" value="Unassembled WGS sequence"/>
</dbReference>
<accession>A0A2H0BVP6</accession>
<evidence type="ECO:0000313" key="2">
    <source>
        <dbReference type="Proteomes" id="UP000231246"/>
    </source>
</evidence>
<evidence type="ECO:0008006" key="3">
    <source>
        <dbReference type="Google" id="ProtNLM"/>
    </source>
</evidence>
<dbReference type="AlphaFoldDB" id="A0A2H0BVP6"/>
<comment type="caution">
    <text evidence="1">The sequence shown here is derived from an EMBL/GenBank/DDBJ whole genome shotgun (WGS) entry which is preliminary data.</text>
</comment>
<reference evidence="1 2" key="1">
    <citation type="submission" date="2017-09" db="EMBL/GenBank/DDBJ databases">
        <title>Depth-based differentiation of microbial function through sediment-hosted aquifers and enrichment of novel symbionts in the deep terrestrial subsurface.</title>
        <authorList>
            <person name="Probst A.J."/>
            <person name="Ladd B."/>
            <person name="Jarett J.K."/>
            <person name="Geller-Mcgrath D.E."/>
            <person name="Sieber C.M."/>
            <person name="Emerson J.B."/>
            <person name="Anantharaman K."/>
            <person name="Thomas B.C."/>
            <person name="Malmstrom R."/>
            <person name="Stieglmeier M."/>
            <person name="Klingl A."/>
            <person name="Woyke T."/>
            <person name="Ryan C.M."/>
            <person name="Banfield J.F."/>
        </authorList>
    </citation>
    <scope>NUCLEOTIDE SEQUENCE [LARGE SCALE GENOMIC DNA]</scope>
    <source>
        <strain evidence="1">CG22_combo_CG10-13_8_21_14_all_38_20</strain>
    </source>
</reference>
<protein>
    <recommendedName>
        <fullName evidence="3">Transcriptional regulator</fullName>
    </recommendedName>
</protein>
<name>A0A2H0BVP6_9BACT</name>
<organism evidence="1 2">
    <name type="scientific">Candidatus Roizmanbacteria bacterium CG22_combo_CG10-13_8_21_14_all_38_20</name>
    <dbReference type="NCBI Taxonomy" id="1974862"/>
    <lineage>
        <taxon>Bacteria</taxon>
        <taxon>Candidatus Roizmaniibacteriota</taxon>
    </lineage>
</organism>
<proteinExistence type="predicted"/>
<sequence length="208" mass="24681">MKQIRKLEQLENLSYFDTETIAQITELKGNTLYKDISRWVNQKVIIKLKRGVYTTSFYYSTQNNNSYLEFISNKLRYPSYLSLEYVLSKYQILTESVYAYTAITQKSPRSYTNNLGTFSYRNIGKKLFTGYEIIKQDGFDIAIATKPKALFDYLYLKLYRNFCINKSTIDDLRLNLDEFTKQDIKEFSRYCDKSKITKISHIDELIFN</sequence>
<gene>
    <name evidence="1" type="ORF">COW99_02790</name>
</gene>
<evidence type="ECO:0000313" key="1">
    <source>
        <dbReference type="EMBL" id="PIP61674.1"/>
    </source>
</evidence>